<sequence>MYVALPWPPMEVLRLVRSPARLPRERARWAAYLRRVGDRAEGFSDWVETEECVAACWLDRGTVGISSDALLEADFMRKLCSPDCYYHGCPNVLDLYFNLAAAEGAFLPSLCEARRGECSPRNGRDRKQGMLQSVEDASS</sequence>
<evidence type="ECO:0000313" key="3">
    <source>
        <dbReference type="Proteomes" id="UP001222027"/>
    </source>
</evidence>
<dbReference type="PANTHER" id="PTHR33649">
    <property type="entry name" value="PAR1 PROTEIN"/>
    <property type="match status" value="1"/>
</dbReference>
<feature type="region of interest" description="Disordered" evidence="1">
    <location>
        <begin position="116"/>
        <end position="139"/>
    </location>
</feature>
<name>A0AAV8PYM0_ENSVE</name>
<reference evidence="2 3" key="1">
    <citation type="submission" date="2022-12" db="EMBL/GenBank/DDBJ databases">
        <title>Chromosome-scale assembly of the Ensete ventricosum genome.</title>
        <authorList>
            <person name="Dussert Y."/>
            <person name="Stocks J."/>
            <person name="Wendawek A."/>
            <person name="Woldeyes F."/>
            <person name="Nichols R.A."/>
            <person name="Borrell J.S."/>
        </authorList>
    </citation>
    <scope>NUCLEOTIDE SEQUENCE [LARGE SCALE GENOMIC DNA]</scope>
    <source>
        <strain evidence="3">cv. Maze</strain>
        <tissue evidence="2">Seeds</tissue>
    </source>
</reference>
<proteinExistence type="predicted"/>
<organism evidence="2 3">
    <name type="scientific">Ensete ventricosum</name>
    <name type="common">Abyssinian banana</name>
    <name type="synonym">Musa ensete</name>
    <dbReference type="NCBI Taxonomy" id="4639"/>
    <lineage>
        <taxon>Eukaryota</taxon>
        <taxon>Viridiplantae</taxon>
        <taxon>Streptophyta</taxon>
        <taxon>Embryophyta</taxon>
        <taxon>Tracheophyta</taxon>
        <taxon>Spermatophyta</taxon>
        <taxon>Magnoliopsida</taxon>
        <taxon>Liliopsida</taxon>
        <taxon>Zingiberales</taxon>
        <taxon>Musaceae</taxon>
        <taxon>Ensete</taxon>
    </lineage>
</organism>
<comment type="caution">
    <text evidence="2">The sequence shown here is derived from an EMBL/GenBank/DDBJ whole genome shotgun (WGS) entry which is preliminary data.</text>
</comment>
<evidence type="ECO:0000256" key="1">
    <source>
        <dbReference type="SAM" id="MobiDB-lite"/>
    </source>
</evidence>
<feature type="compositionally biased region" description="Basic and acidic residues" evidence="1">
    <location>
        <begin position="116"/>
        <end position="128"/>
    </location>
</feature>
<dbReference type="AlphaFoldDB" id="A0AAV8PYM0"/>
<keyword evidence="3" id="KW-1185">Reference proteome</keyword>
<protein>
    <submittedName>
        <fullName evidence="2">Uncharacterized protein</fullName>
    </submittedName>
</protein>
<evidence type="ECO:0000313" key="2">
    <source>
        <dbReference type="EMBL" id="KAJ8465967.1"/>
    </source>
</evidence>
<gene>
    <name evidence="2" type="ORF">OPV22_028519</name>
</gene>
<accession>A0AAV8PYM0</accession>
<dbReference type="EMBL" id="JAQQAF010000008">
    <property type="protein sequence ID" value="KAJ8465967.1"/>
    <property type="molecule type" value="Genomic_DNA"/>
</dbReference>
<dbReference type="Pfam" id="PF06521">
    <property type="entry name" value="PAR1"/>
    <property type="match status" value="1"/>
</dbReference>
<dbReference type="Proteomes" id="UP001222027">
    <property type="component" value="Unassembled WGS sequence"/>
</dbReference>
<dbReference type="PANTHER" id="PTHR33649:SF4">
    <property type="entry name" value="PAR1 PROTEIN"/>
    <property type="match status" value="1"/>
</dbReference>
<dbReference type="InterPro" id="IPR009489">
    <property type="entry name" value="PAR1"/>
</dbReference>